<keyword evidence="2" id="KW-1185">Reference proteome</keyword>
<organism evidence="1 2">
    <name type="scientific">Flavobacterium collinsii</name>
    <dbReference type="NCBI Taxonomy" id="1114861"/>
    <lineage>
        <taxon>Bacteria</taxon>
        <taxon>Pseudomonadati</taxon>
        <taxon>Bacteroidota</taxon>
        <taxon>Flavobacteriia</taxon>
        <taxon>Flavobacteriales</taxon>
        <taxon>Flavobacteriaceae</taxon>
        <taxon>Flavobacterium</taxon>
    </lineage>
</organism>
<evidence type="ECO:0000313" key="1">
    <source>
        <dbReference type="EMBL" id="CAA9195916.1"/>
    </source>
</evidence>
<accession>A0ABN7EIK9</accession>
<protein>
    <submittedName>
        <fullName evidence="1">Uncharacterized protein</fullName>
    </submittedName>
</protein>
<reference evidence="1 2" key="1">
    <citation type="submission" date="2020-02" db="EMBL/GenBank/DDBJ databases">
        <authorList>
            <person name="Criscuolo A."/>
        </authorList>
    </citation>
    <scope>NUCLEOTIDE SEQUENCE [LARGE SCALE GENOMIC DNA]</scope>
    <source>
        <strain evidence="1">CECT7796</strain>
    </source>
</reference>
<proteinExistence type="predicted"/>
<name>A0ABN7EIK9_9FLAO</name>
<sequence>MSDFEETLHHYQNGSFSEKYNSDEGINDIKYNTGDWEYQCFETINVLSEEQLNQIFNNFPDDDYKYWNQFKESLMELFCECLLEFENSDVFKSIPKSDSFLLLCMDHDDDLQLAQERLERVKFQFKNS</sequence>
<dbReference type="InterPro" id="IPR025409">
    <property type="entry name" value="DUF4303"/>
</dbReference>
<dbReference type="EMBL" id="CADCST010000064">
    <property type="protein sequence ID" value="CAA9195916.1"/>
    <property type="molecule type" value="Genomic_DNA"/>
</dbReference>
<gene>
    <name evidence="1" type="ORF">FLACOL7796_00877</name>
</gene>
<dbReference type="Proteomes" id="UP000474567">
    <property type="component" value="Unassembled WGS sequence"/>
</dbReference>
<dbReference type="Pfam" id="PF14136">
    <property type="entry name" value="DUF4303"/>
    <property type="match status" value="1"/>
</dbReference>
<evidence type="ECO:0000313" key="2">
    <source>
        <dbReference type="Proteomes" id="UP000474567"/>
    </source>
</evidence>
<comment type="caution">
    <text evidence="1">The sequence shown here is derived from an EMBL/GenBank/DDBJ whole genome shotgun (WGS) entry which is preliminary data.</text>
</comment>